<evidence type="ECO:0008006" key="2">
    <source>
        <dbReference type="Google" id="ProtNLM"/>
    </source>
</evidence>
<dbReference type="SUPFAM" id="SSF50939">
    <property type="entry name" value="Sialidases"/>
    <property type="match status" value="1"/>
</dbReference>
<feature type="non-terminal residue" evidence="1">
    <location>
        <position position="116"/>
    </location>
</feature>
<dbReference type="AlphaFoldDB" id="A0A382SS24"/>
<proteinExistence type="predicted"/>
<dbReference type="InterPro" id="IPR036278">
    <property type="entry name" value="Sialidase_sf"/>
</dbReference>
<reference evidence="1" key="1">
    <citation type="submission" date="2018-05" db="EMBL/GenBank/DDBJ databases">
        <authorList>
            <person name="Lanie J.A."/>
            <person name="Ng W.-L."/>
            <person name="Kazmierczak K.M."/>
            <person name="Andrzejewski T.M."/>
            <person name="Davidsen T.M."/>
            <person name="Wayne K.J."/>
            <person name="Tettelin H."/>
            <person name="Glass J.I."/>
            <person name="Rusch D."/>
            <person name="Podicherti R."/>
            <person name="Tsui H.-C.T."/>
            <person name="Winkler M.E."/>
        </authorList>
    </citation>
    <scope>NUCLEOTIDE SEQUENCE</scope>
</reference>
<sequence>MVEWNLFRLPSRVATASSLHHLNSMKKIAITLFIAVPLLAGKLQAAEVEGPLRTHLGKPHLDIQPVFQGERFGNIVVSMKGTVVATWGTSHVRAKRSEDGGKTWGKEIVIAKPGFQ</sequence>
<protein>
    <recommendedName>
        <fullName evidence="2">Sialidase domain-containing protein</fullName>
    </recommendedName>
</protein>
<evidence type="ECO:0000313" key="1">
    <source>
        <dbReference type="EMBL" id="SVD11681.1"/>
    </source>
</evidence>
<accession>A0A382SS24</accession>
<organism evidence="1">
    <name type="scientific">marine metagenome</name>
    <dbReference type="NCBI Taxonomy" id="408172"/>
    <lineage>
        <taxon>unclassified sequences</taxon>
        <taxon>metagenomes</taxon>
        <taxon>ecological metagenomes</taxon>
    </lineage>
</organism>
<name>A0A382SS24_9ZZZZ</name>
<dbReference type="EMBL" id="UINC01130551">
    <property type="protein sequence ID" value="SVD11681.1"/>
    <property type="molecule type" value="Genomic_DNA"/>
</dbReference>
<dbReference type="CDD" id="cd15482">
    <property type="entry name" value="Sialidase_non-viral"/>
    <property type="match status" value="1"/>
</dbReference>
<gene>
    <name evidence="1" type="ORF">METZ01_LOCUS364535</name>
</gene>